<sequence length="437" mass="47669">MDRRQFLRAATIGTAFAAATPLLSACGAKARGDVVTLEGWDYEAQLVQQNVDRFTRLNPDVAVDYTPITSAQFIQKLTAEFLGGGGPDVLYMYDDSLAGSVEAEYLRPLDGIEGVDAIYDAVYPSNAASMTYQGKRYGLPYYTDSQALVYNAALLEKAGITTPPKTLDELEQQALRVKKAGVLEYPIGLPAQLADTAAQWLWALVYANDADLFDDRFQPVMSASGSAATAVFEWLRHAALDTRVLDPAAVQTLPVPLDNAVMAGRYAFVLAPRYALRSYNNPSKSKVAGAVKLAPVPSLDGRTEGTVSNSRMYCLGQHAADVEKSVRLLKYLGGFDAHGVPYTAKFWFLQRGLGYPFSALAKDPEVVRTIRTFADPIVYGRLAEVARARRIISVPWYAEFEAALQRVAQQVLVGGTSPADAVQDLDRQARTLAQRYA</sequence>
<dbReference type="Pfam" id="PF01547">
    <property type="entry name" value="SBP_bac_1"/>
    <property type="match status" value="1"/>
</dbReference>
<evidence type="ECO:0000313" key="3">
    <source>
        <dbReference type="Proteomes" id="UP001501116"/>
    </source>
</evidence>
<dbReference type="PANTHER" id="PTHR43649:SF12">
    <property type="entry name" value="DIACETYLCHITOBIOSE BINDING PROTEIN DASA"/>
    <property type="match status" value="1"/>
</dbReference>
<dbReference type="RefSeq" id="WP_344423741.1">
    <property type="nucleotide sequence ID" value="NZ_BAAANN010000021.1"/>
</dbReference>
<dbReference type="Gene3D" id="3.40.190.10">
    <property type="entry name" value="Periplasmic binding protein-like II"/>
    <property type="match status" value="2"/>
</dbReference>
<dbReference type="PROSITE" id="PS51257">
    <property type="entry name" value="PROKAR_LIPOPROTEIN"/>
    <property type="match status" value="1"/>
</dbReference>
<gene>
    <name evidence="2" type="ORF">GCM10009754_50800</name>
</gene>
<name>A0ABP5CXM0_9PSEU</name>
<evidence type="ECO:0000256" key="1">
    <source>
        <dbReference type="SAM" id="SignalP"/>
    </source>
</evidence>
<evidence type="ECO:0000313" key="2">
    <source>
        <dbReference type="EMBL" id="GAA1970689.1"/>
    </source>
</evidence>
<accession>A0ABP5CXM0</accession>
<feature type="signal peptide" evidence="1">
    <location>
        <begin position="1"/>
        <end position="17"/>
    </location>
</feature>
<organism evidence="2 3">
    <name type="scientific">Amycolatopsis minnesotensis</name>
    <dbReference type="NCBI Taxonomy" id="337894"/>
    <lineage>
        <taxon>Bacteria</taxon>
        <taxon>Bacillati</taxon>
        <taxon>Actinomycetota</taxon>
        <taxon>Actinomycetes</taxon>
        <taxon>Pseudonocardiales</taxon>
        <taxon>Pseudonocardiaceae</taxon>
        <taxon>Amycolatopsis</taxon>
    </lineage>
</organism>
<dbReference type="Proteomes" id="UP001501116">
    <property type="component" value="Unassembled WGS sequence"/>
</dbReference>
<dbReference type="InterPro" id="IPR050490">
    <property type="entry name" value="Bact_solute-bd_prot1"/>
</dbReference>
<protein>
    <submittedName>
        <fullName evidence="2">Extracellular solute-binding protein</fullName>
    </submittedName>
</protein>
<dbReference type="InterPro" id="IPR006311">
    <property type="entry name" value="TAT_signal"/>
</dbReference>
<keyword evidence="1" id="KW-0732">Signal</keyword>
<dbReference type="InterPro" id="IPR006059">
    <property type="entry name" value="SBP"/>
</dbReference>
<dbReference type="PROSITE" id="PS51318">
    <property type="entry name" value="TAT"/>
    <property type="match status" value="1"/>
</dbReference>
<dbReference type="EMBL" id="BAAANN010000021">
    <property type="protein sequence ID" value="GAA1970689.1"/>
    <property type="molecule type" value="Genomic_DNA"/>
</dbReference>
<keyword evidence="3" id="KW-1185">Reference proteome</keyword>
<comment type="caution">
    <text evidence="2">The sequence shown here is derived from an EMBL/GenBank/DDBJ whole genome shotgun (WGS) entry which is preliminary data.</text>
</comment>
<dbReference type="PANTHER" id="PTHR43649">
    <property type="entry name" value="ARABINOSE-BINDING PROTEIN-RELATED"/>
    <property type="match status" value="1"/>
</dbReference>
<dbReference type="SUPFAM" id="SSF53850">
    <property type="entry name" value="Periplasmic binding protein-like II"/>
    <property type="match status" value="1"/>
</dbReference>
<reference evidence="3" key="1">
    <citation type="journal article" date="2019" name="Int. J. Syst. Evol. Microbiol.">
        <title>The Global Catalogue of Microorganisms (GCM) 10K type strain sequencing project: providing services to taxonomists for standard genome sequencing and annotation.</title>
        <authorList>
            <consortium name="The Broad Institute Genomics Platform"/>
            <consortium name="The Broad Institute Genome Sequencing Center for Infectious Disease"/>
            <person name="Wu L."/>
            <person name="Ma J."/>
        </authorList>
    </citation>
    <scope>NUCLEOTIDE SEQUENCE [LARGE SCALE GENOMIC DNA]</scope>
    <source>
        <strain evidence="3">JCM 14545</strain>
    </source>
</reference>
<feature type="chain" id="PRO_5045077099" evidence="1">
    <location>
        <begin position="18"/>
        <end position="437"/>
    </location>
</feature>
<proteinExistence type="predicted"/>